<dbReference type="EMBL" id="CP049889">
    <property type="protein sequence ID" value="QIK51150.1"/>
    <property type="molecule type" value="Genomic_DNA"/>
</dbReference>
<dbReference type="PANTHER" id="PTHR30337:SF7">
    <property type="entry name" value="PHOSPHOESTERASE"/>
    <property type="match status" value="1"/>
</dbReference>
<dbReference type="RefSeq" id="WP_166062199.1">
    <property type="nucleotide sequence ID" value="NZ_CP049889.1"/>
</dbReference>
<dbReference type="GO" id="GO:0004527">
    <property type="term" value="F:exonuclease activity"/>
    <property type="evidence" value="ECO:0007669"/>
    <property type="project" value="UniProtKB-KW"/>
</dbReference>
<organism evidence="3 4">
    <name type="scientific">Jeotgalibaca porci</name>
    <dbReference type="NCBI Taxonomy" id="1868793"/>
    <lineage>
        <taxon>Bacteria</taxon>
        <taxon>Bacillati</taxon>
        <taxon>Bacillota</taxon>
        <taxon>Bacilli</taxon>
        <taxon>Lactobacillales</taxon>
        <taxon>Carnobacteriaceae</taxon>
        <taxon>Jeotgalibaca</taxon>
    </lineage>
</organism>
<dbReference type="InterPro" id="IPR029052">
    <property type="entry name" value="Metallo-depent_PP-like"/>
</dbReference>
<dbReference type="Proteomes" id="UP000501830">
    <property type="component" value="Chromosome"/>
</dbReference>
<evidence type="ECO:0000313" key="3">
    <source>
        <dbReference type="EMBL" id="QIK51150.1"/>
    </source>
</evidence>
<dbReference type="InterPro" id="IPR041796">
    <property type="entry name" value="Mre11_N"/>
</dbReference>
<dbReference type="PANTHER" id="PTHR30337">
    <property type="entry name" value="COMPONENT OF ATP-DEPENDENT DSDNA EXONUCLEASE"/>
    <property type="match status" value="1"/>
</dbReference>
<keyword evidence="1" id="KW-0378">Hydrolase</keyword>
<proteinExistence type="predicted"/>
<protein>
    <submittedName>
        <fullName evidence="3">DNA repair exonuclease</fullName>
    </submittedName>
</protein>
<evidence type="ECO:0000313" key="4">
    <source>
        <dbReference type="Proteomes" id="UP000501830"/>
    </source>
</evidence>
<dbReference type="InterPro" id="IPR014576">
    <property type="entry name" value="Pesterase_YhaO"/>
</dbReference>
<accession>A0A6G7WFX0</accession>
<dbReference type="CDD" id="cd00840">
    <property type="entry name" value="MPP_Mre11_N"/>
    <property type="match status" value="1"/>
</dbReference>
<dbReference type="GeneID" id="94552263"/>
<evidence type="ECO:0000259" key="2">
    <source>
        <dbReference type="Pfam" id="PF00149"/>
    </source>
</evidence>
<dbReference type="KEGG" id="jpo:G7058_03165"/>
<dbReference type="Pfam" id="PF00149">
    <property type="entry name" value="Metallophos"/>
    <property type="match status" value="1"/>
</dbReference>
<sequence length="408" mass="46879">MIRFIHTADLHLDSPFKGLKQLHPKLYNQVYQSTFKSFERLVTIAIEEAVDFIVISGDIYDGDNQSVKAQAFFREQMQRLDTASIPVYLSHGNHDFMDSGISRLKLPDNVKVFGHEPETYYHDTVAITGFSYPKRWVTERMIEKYPKRAKTDFHIGLLHGFLEGSGATEDVYAPFTMGDLLAKQYDYWALGHIHKRQILNQQPPIVYSGNTQGRNPNELGEKGAFLVTLQKGLDPTLTFINTAPIWWIEKTISLVGIQTLDALYSKISEEIIKAQKPEQTILLSLILDDREELSDDALERIHNGDLIAGISQSEAVYLYRITLAPKTERLVFSADDRMQQSFNRSKDHLSAVETYRDVLTDLFKHPTVRTRFADFEQDTELREKILQEAEELLLEDIVFEEGETTRED</sequence>
<dbReference type="AlphaFoldDB" id="A0A6G7WFX0"/>
<keyword evidence="3" id="KW-0540">Nuclease</keyword>
<dbReference type="PIRSF" id="PIRSF033091">
    <property type="entry name" value="Pesterase_YhaO"/>
    <property type="match status" value="1"/>
</dbReference>
<gene>
    <name evidence="3" type="ORF">G7058_03165</name>
</gene>
<name>A0A6G7WFX0_9LACT</name>
<evidence type="ECO:0000256" key="1">
    <source>
        <dbReference type="ARBA" id="ARBA00022801"/>
    </source>
</evidence>
<dbReference type="InterPro" id="IPR004843">
    <property type="entry name" value="Calcineurin-like_PHP"/>
</dbReference>
<keyword evidence="3" id="KW-0269">Exonuclease</keyword>
<keyword evidence="4" id="KW-1185">Reference proteome</keyword>
<dbReference type="Gene3D" id="3.60.21.10">
    <property type="match status" value="1"/>
</dbReference>
<feature type="domain" description="Calcineurin-like phosphoesterase" evidence="2">
    <location>
        <begin position="2"/>
        <end position="195"/>
    </location>
</feature>
<dbReference type="SUPFAM" id="SSF56300">
    <property type="entry name" value="Metallo-dependent phosphatases"/>
    <property type="match status" value="1"/>
</dbReference>
<dbReference type="InterPro" id="IPR050535">
    <property type="entry name" value="DNA_Repair-Maintenance_Comp"/>
</dbReference>
<reference evidence="3 4" key="1">
    <citation type="journal article" date="2017" name="Int. J. Syst. Evol. Microbiol.">
        <title>Jeotgalibaca porci sp. nov. and Jeotgalibaca arthritidis sp. nov., isolated from pigs, and emended description of the genus Jeotgalibaca.</title>
        <authorList>
            <person name="Zamora L."/>
            <person name="Perez-Sancho M."/>
            <person name="Dominguez L."/>
            <person name="Fernandez-Garayzabal J.F."/>
            <person name="Vela A.I."/>
        </authorList>
    </citation>
    <scope>NUCLEOTIDE SEQUENCE [LARGE SCALE GENOMIC DNA]</scope>
    <source>
        <strain evidence="3 4">CCUG 69148</strain>
    </source>
</reference>